<dbReference type="EMBL" id="JACXVP010000010">
    <property type="protein sequence ID" value="KAG5581224.1"/>
    <property type="molecule type" value="Genomic_DNA"/>
</dbReference>
<evidence type="ECO:0000313" key="3">
    <source>
        <dbReference type="Proteomes" id="UP000824120"/>
    </source>
</evidence>
<organism evidence="2 3">
    <name type="scientific">Solanum commersonii</name>
    <name type="common">Commerson's wild potato</name>
    <name type="synonym">Commerson's nightshade</name>
    <dbReference type="NCBI Taxonomy" id="4109"/>
    <lineage>
        <taxon>Eukaryota</taxon>
        <taxon>Viridiplantae</taxon>
        <taxon>Streptophyta</taxon>
        <taxon>Embryophyta</taxon>
        <taxon>Tracheophyta</taxon>
        <taxon>Spermatophyta</taxon>
        <taxon>Magnoliopsida</taxon>
        <taxon>eudicotyledons</taxon>
        <taxon>Gunneridae</taxon>
        <taxon>Pentapetalae</taxon>
        <taxon>asterids</taxon>
        <taxon>lamiids</taxon>
        <taxon>Solanales</taxon>
        <taxon>Solanaceae</taxon>
        <taxon>Solanoideae</taxon>
        <taxon>Solaneae</taxon>
        <taxon>Solanum</taxon>
    </lineage>
</organism>
<name>A0A9J5X293_SOLCO</name>
<evidence type="ECO:0000256" key="1">
    <source>
        <dbReference type="SAM" id="MobiDB-lite"/>
    </source>
</evidence>
<feature type="non-terminal residue" evidence="2">
    <location>
        <position position="1"/>
    </location>
</feature>
<feature type="compositionally biased region" description="Polar residues" evidence="1">
    <location>
        <begin position="18"/>
        <end position="37"/>
    </location>
</feature>
<proteinExistence type="predicted"/>
<evidence type="ECO:0000313" key="2">
    <source>
        <dbReference type="EMBL" id="KAG5581224.1"/>
    </source>
</evidence>
<keyword evidence="3" id="KW-1185">Reference proteome</keyword>
<sequence>MSVKPLEMEPIGPDGQIDQFSYSNDPQSSNGASWSQRENGPIFKFQRAPKKVYPHFRLFSCAIIDGYLTSVKTLAMEPIGPFGYTGPFFCSNEPQSRNGASWSPRVNGSIFKFKRAPKQVNAHFVNFHLSNSVIWFPWNKGAILKFKRAPKQ</sequence>
<accession>A0A9J5X293</accession>
<protein>
    <submittedName>
        <fullName evidence="2">Uncharacterized protein</fullName>
    </submittedName>
</protein>
<dbReference type="Proteomes" id="UP000824120">
    <property type="component" value="Chromosome 10"/>
</dbReference>
<comment type="caution">
    <text evidence="2">The sequence shown here is derived from an EMBL/GenBank/DDBJ whole genome shotgun (WGS) entry which is preliminary data.</text>
</comment>
<gene>
    <name evidence="2" type="ORF">H5410_051851</name>
</gene>
<reference evidence="2 3" key="1">
    <citation type="submission" date="2020-09" db="EMBL/GenBank/DDBJ databases">
        <title>De no assembly of potato wild relative species, Solanum commersonii.</title>
        <authorList>
            <person name="Cho K."/>
        </authorList>
    </citation>
    <scope>NUCLEOTIDE SEQUENCE [LARGE SCALE GENOMIC DNA]</scope>
    <source>
        <strain evidence="2">LZ3.2</strain>
        <tissue evidence="2">Leaf</tissue>
    </source>
</reference>
<feature type="region of interest" description="Disordered" evidence="1">
    <location>
        <begin position="1"/>
        <end position="37"/>
    </location>
</feature>
<dbReference type="AlphaFoldDB" id="A0A9J5X293"/>